<sequence length="226" mass="23473">MASGWSTPVDIYCERTTAALWAEPLNAATNAAFVVAAVAALALWRRSGRRGDWPALVLIAVTALVGVGSLLFHTVATRWAGLADVIPIMVFIVVYLVLALRRVLGLGLIATGAGLALFFAVSAAMPALVRLAPGPWASSQSYFPALIALVTVGAIGRAMPAAAGVRASADALLLAAGLFTVSLIARMADLPLCDALPSGTHFLWHLLNATVLYVLLRAAILHRAAA</sequence>
<feature type="transmembrane region" description="Helical" evidence="8">
    <location>
        <begin position="25"/>
        <end position="44"/>
    </location>
</feature>
<accession>A0A0H5B6N8</accession>
<dbReference type="InterPro" id="IPR008901">
    <property type="entry name" value="ACER"/>
</dbReference>
<dbReference type="Proteomes" id="UP000065734">
    <property type="component" value="Chromosome I"/>
</dbReference>
<evidence type="ECO:0000313" key="9">
    <source>
        <dbReference type="EMBL" id="BAR97822.1"/>
    </source>
</evidence>
<dbReference type="AlphaFoldDB" id="A0A0H5B6N8"/>
<dbReference type="GO" id="GO:0006672">
    <property type="term" value="P:ceramide metabolic process"/>
    <property type="evidence" value="ECO:0007669"/>
    <property type="project" value="InterPro"/>
</dbReference>
<reference evidence="10" key="2">
    <citation type="submission" date="2015-11" db="EMBL/GenBank/DDBJ databases">
        <authorList>
            <person name="Zhang Y."/>
            <person name="Guo Z."/>
        </authorList>
    </citation>
    <scope>NUCLEOTIDE SEQUENCE</scope>
    <source>
        <strain evidence="10">1</strain>
    </source>
</reference>
<evidence type="ECO:0000256" key="2">
    <source>
        <dbReference type="ARBA" id="ARBA00022692"/>
    </source>
</evidence>
<dbReference type="Pfam" id="PF05875">
    <property type="entry name" value="Ceramidase"/>
    <property type="match status" value="1"/>
</dbReference>
<feature type="transmembrane region" description="Helical" evidence="8">
    <location>
        <begin position="79"/>
        <end position="98"/>
    </location>
</feature>
<evidence type="ECO:0000313" key="11">
    <source>
        <dbReference type="Proteomes" id="UP000065734"/>
    </source>
</evidence>
<proteinExistence type="predicted"/>
<comment type="subcellular location">
    <subcellularLocation>
        <location evidence="1">Membrane</location>
        <topology evidence="1">Multi-pass membrane protein</topology>
    </subcellularLocation>
</comment>
<reference evidence="9" key="1">
    <citation type="journal article" date="2015" name="Genome Announc.">
        <title>Complete Genome Sequence of the Bacteriochlorophyll b-Producing Photosynthetic Bacterium Blastochloris viridis.</title>
        <authorList>
            <person name="Tsukatani Y."/>
            <person name="Hirose Y."/>
            <person name="Harada J."/>
            <person name="Misawa N."/>
            <person name="Mori K."/>
            <person name="Inoue K."/>
            <person name="Tamiaki H."/>
        </authorList>
    </citation>
    <scope>NUCLEOTIDE SEQUENCE [LARGE SCALE GENOMIC DNA]</scope>
    <source>
        <strain evidence="9">DSM 133</strain>
    </source>
</reference>
<feature type="transmembrane region" description="Helical" evidence="8">
    <location>
        <begin position="56"/>
        <end position="73"/>
    </location>
</feature>
<feature type="transmembrane region" description="Helical" evidence="8">
    <location>
        <begin position="141"/>
        <end position="159"/>
    </location>
</feature>
<organism evidence="10 11">
    <name type="scientific">Blastochloris viridis</name>
    <name type="common">Rhodopseudomonas viridis</name>
    <dbReference type="NCBI Taxonomy" id="1079"/>
    <lineage>
        <taxon>Bacteria</taxon>
        <taxon>Pseudomonadati</taxon>
        <taxon>Pseudomonadota</taxon>
        <taxon>Alphaproteobacteria</taxon>
        <taxon>Hyphomicrobiales</taxon>
        <taxon>Blastochloridaceae</taxon>
        <taxon>Blastochloris</taxon>
    </lineage>
</organism>
<dbReference type="KEGG" id="bvr:BVIR_1087"/>
<dbReference type="GO" id="GO:0016020">
    <property type="term" value="C:membrane"/>
    <property type="evidence" value="ECO:0007669"/>
    <property type="project" value="UniProtKB-SubCell"/>
</dbReference>
<dbReference type="OrthoDB" id="277121at2"/>
<feature type="binding site" evidence="7">
    <location>
        <position position="73"/>
    </location>
    <ligand>
        <name>Zn(2+)</name>
        <dbReference type="ChEBI" id="CHEBI:29105"/>
        <note>catalytic</note>
    </ligand>
</feature>
<protein>
    <submittedName>
        <fullName evidence="9">Arginine/ornithine antiporter ArcD</fullName>
    </submittedName>
    <submittedName>
        <fullName evidence="10">Ceramidase</fullName>
    </submittedName>
</protein>
<keyword evidence="3" id="KW-0378">Hydrolase</keyword>
<dbReference type="GO" id="GO:0046872">
    <property type="term" value="F:metal ion binding"/>
    <property type="evidence" value="ECO:0007669"/>
    <property type="project" value="UniProtKB-KW"/>
</dbReference>
<keyword evidence="7" id="KW-0862">Zinc</keyword>
<dbReference type="RefSeq" id="WP_055036753.1">
    <property type="nucleotide sequence ID" value="NZ_AP014854.2"/>
</dbReference>
<dbReference type="GO" id="GO:0016811">
    <property type="term" value="F:hydrolase activity, acting on carbon-nitrogen (but not peptide) bonds, in linear amides"/>
    <property type="evidence" value="ECO:0007669"/>
    <property type="project" value="InterPro"/>
</dbReference>
<comment type="cofactor">
    <cofactor evidence="7">
        <name>Zn(2+)</name>
        <dbReference type="ChEBI" id="CHEBI:29105"/>
    </cofactor>
</comment>
<name>A0A0H5B6N8_BLAVI</name>
<evidence type="ECO:0000256" key="5">
    <source>
        <dbReference type="ARBA" id="ARBA00023136"/>
    </source>
</evidence>
<dbReference type="EMBL" id="LN907867">
    <property type="protein sequence ID" value="CUU41537.1"/>
    <property type="molecule type" value="Genomic_DNA"/>
</dbReference>
<evidence type="ECO:0000256" key="6">
    <source>
        <dbReference type="PIRSR" id="PIRSR608901-1"/>
    </source>
</evidence>
<evidence type="ECO:0000313" key="10">
    <source>
        <dbReference type="EMBL" id="CUU41537.1"/>
    </source>
</evidence>
<evidence type="ECO:0000256" key="4">
    <source>
        <dbReference type="ARBA" id="ARBA00022989"/>
    </source>
</evidence>
<feature type="transmembrane region" description="Helical" evidence="8">
    <location>
        <begin position="105"/>
        <end position="129"/>
    </location>
</feature>
<feature type="binding site" evidence="7">
    <location>
        <position position="201"/>
    </location>
    <ligand>
        <name>Zn(2+)</name>
        <dbReference type="ChEBI" id="CHEBI:29105"/>
        <note>catalytic</note>
    </ligand>
</feature>
<feature type="transmembrane region" description="Helical" evidence="8">
    <location>
        <begin position="202"/>
        <end position="220"/>
    </location>
</feature>
<feature type="transmembrane region" description="Helical" evidence="8">
    <location>
        <begin position="171"/>
        <end position="190"/>
    </location>
</feature>
<keyword evidence="2 8" id="KW-0812">Transmembrane</keyword>
<evidence type="ECO:0000256" key="3">
    <source>
        <dbReference type="ARBA" id="ARBA00022801"/>
    </source>
</evidence>
<dbReference type="STRING" id="1079.BVIR_1087"/>
<reference evidence="11" key="3">
    <citation type="journal article" date="2016" name="Genome Announc.">
        <title>Revised genome sequence of the purple photosynthetic bacterium Blastochloris viridis.</title>
        <authorList>
            <person name="Liu L.N."/>
            <person name="Faulkner M."/>
            <person name="Liu X."/>
            <person name="Huang F."/>
            <person name="Darby A.C."/>
            <person name="Hall N."/>
        </authorList>
    </citation>
    <scope>NUCLEOTIDE SEQUENCE [LARGE SCALE GENOMIC DNA]</scope>
    <source>
        <strain evidence="11">ATCC 19567 / DSM 133 / F</strain>
    </source>
</reference>
<dbReference type="EMBL" id="AP014854">
    <property type="protein sequence ID" value="BAR97822.1"/>
    <property type="molecule type" value="Genomic_DNA"/>
</dbReference>
<keyword evidence="4 8" id="KW-1133">Transmembrane helix</keyword>
<keyword evidence="6" id="KW-0106">Calcium</keyword>
<gene>
    <name evidence="9" type="ORF">BV133_229</name>
    <name evidence="10" type="ORF">BVIRIDIS_05300</name>
</gene>
<keyword evidence="5 8" id="KW-0472">Membrane</keyword>
<evidence type="ECO:0000256" key="1">
    <source>
        <dbReference type="ARBA" id="ARBA00004141"/>
    </source>
</evidence>
<keyword evidence="11" id="KW-1185">Reference proteome</keyword>
<feature type="binding site" evidence="6">
    <location>
        <position position="23"/>
    </location>
    <ligand>
        <name>Ca(2+)</name>
        <dbReference type="ChEBI" id="CHEBI:29108"/>
    </ligand>
</feature>
<keyword evidence="6" id="KW-0479">Metal-binding</keyword>
<evidence type="ECO:0000256" key="8">
    <source>
        <dbReference type="SAM" id="Phobius"/>
    </source>
</evidence>
<evidence type="ECO:0000256" key="7">
    <source>
        <dbReference type="PIRSR" id="PIRSR608901-2"/>
    </source>
</evidence>
<feature type="binding site" evidence="7">
    <location>
        <position position="205"/>
    </location>
    <ligand>
        <name>Zn(2+)</name>
        <dbReference type="ChEBI" id="CHEBI:29105"/>
        <note>catalytic</note>
    </ligand>
</feature>